<name>A0A816M2B6_9BILA</name>
<dbReference type="Proteomes" id="UP000663856">
    <property type="component" value="Unassembled WGS sequence"/>
</dbReference>
<evidence type="ECO:0000259" key="2">
    <source>
        <dbReference type="PROSITE" id="PS50878"/>
    </source>
</evidence>
<protein>
    <recommendedName>
        <fullName evidence="2">Reverse transcriptase domain-containing protein</fullName>
    </recommendedName>
</protein>
<dbReference type="EMBL" id="CAJOBG010011782">
    <property type="protein sequence ID" value="CAF4286079.1"/>
    <property type="molecule type" value="Genomic_DNA"/>
</dbReference>
<evidence type="ECO:0000313" key="3">
    <source>
        <dbReference type="EMBL" id="CAF1972570.1"/>
    </source>
</evidence>
<dbReference type="PROSITE" id="PS50878">
    <property type="entry name" value="RT_POL"/>
    <property type="match status" value="1"/>
</dbReference>
<dbReference type="PANTHER" id="PTHR21301:SF10">
    <property type="entry name" value="REVERSE TRANSCRIPTASE DOMAIN-CONTAINING PROTEIN"/>
    <property type="match status" value="1"/>
</dbReference>
<feature type="compositionally biased region" description="Low complexity" evidence="1">
    <location>
        <begin position="439"/>
        <end position="467"/>
    </location>
</feature>
<dbReference type="InterPro" id="IPR000477">
    <property type="entry name" value="RT_dom"/>
</dbReference>
<comment type="caution">
    <text evidence="3">The sequence shown here is derived from an EMBL/GenBank/DDBJ whole genome shotgun (WGS) entry which is preliminary data.</text>
</comment>
<keyword evidence="6" id="KW-1185">Reference proteome</keyword>
<dbReference type="AlphaFoldDB" id="A0A816M2B6"/>
<dbReference type="PANTHER" id="PTHR21301">
    <property type="entry name" value="REVERSE TRANSCRIPTASE"/>
    <property type="match status" value="1"/>
</dbReference>
<proteinExistence type="predicted"/>
<evidence type="ECO:0000313" key="5">
    <source>
        <dbReference type="Proteomes" id="UP000663856"/>
    </source>
</evidence>
<accession>A0A816M2B6</accession>
<reference evidence="3" key="1">
    <citation type="submission" date="2021-02" db="EMBL/GenBank/DDBJ databases">
        <authorList>
            <person name="Nowell W R."/>
        </authorList>
    </citation>
    <scope>NUCLEOTIDE SEQUENCE</scope>
</reference>
<feature type="compositionally biased region" description="Polar residues" evidence="1">
    <location>
        <begin position="422"/>
        <end position="438"/>
    </location>
</feature>
<gene>
    <name evidence="4" type="ORF">OVN521_LOCUS30745</name>
    <name evidence="3" type="ORF">WKI299_LOCUS3388</name>
</gene>
<evidence type="ECO:0000313" key="4">
    <source>
        <dbReference type="EMBL" id="CAF4286079.1"/>
    </source>
</evidence>
<feature type="domain" description="Reverse transcriptase" evidence="2">
    <location>
        <begin position="545"/>
        <end position="757"/>
    </location>
</feature>
<dbReference type="EMBL" id="CAJNRF010000639">
    <property type="protein sequence ID" value="CAF1972570.1"/>
    <property type="molecule type" value="Genomic_DNA"/>
</dbReference>
<organism evidence="3 5">
    <name type="scientific">Rotaria magnacalcarata</name>
    <dbReference type="NCBI Taxonomy" id="392030"/>
    <lineage>
        <taxon>Eukaryota</taxon>
        <taxon>Metazoa</taxon>
        <taxon>Spiralia</taxon>
        <taxon>Gnathifera</taxon>
        <taxon>Rotifera</taxon>
        <taxon>Eurotatoria</taxon>
        <taxon>Bdelloidea</taxon>
        <taxon>Philodinida</taxon>
        <taxon>Philodinidae</taxon>
        <taxon>Rotaria</taxon>
    </lineage>
</organism>
<sequence length="757" mass="85265">MASVDDFIPCGQGGMDVDSLVEKSLHFPHNSEVDALKENHFQKTLSTALNFNFLNNNDINYVNNNNVNVKNITTVRSDRDSCNRQKRHRSLDDGRTPLDDQIQYHQSQVDDSLILFPKVIPVLLRGHYKNIRNAYSTFLTLLYHIEEYNRRIRFDVPAIVVHLPTLALPCSQGFNDSDLLDLLDWQNEIGVKTTVFVRNMMRNKKDAARIIFLDFVNLAKQSLSNNDFVLVRGRAMSDAKYFTNSKFTPKPIVDKEQDFISIYTNGAPKKFYSKHLKQKLPLIPTERIPIEVVPSHTVLDPMVPEVVVPEVVVPESVLIAGAVHVSAEVHTSEAPLLQQIKSLLKQELGTLNKSFNSTIQAQNLKINALTSNVNQIMVECKNPVGRTQGGTRWQNGGNSHSKTGGNPNSNNKVNPNKHLGTSYRTNQAGHGSNNQARYNTNNFNGNNFNLHSNRNNQGNLGNQSNQQGRALGLRKDIIITAADKGGGVFVLKTEAYKLAGTKIFGDTDNYKIFDSSFNPQKILLNQMKLNNIIMYKLLVKRHITSHMYKNATVPAFDFATAYLIFKTHKPPDCDGNFPSRPIVTSFKSTFRFLDKYIELLLFKLATFIPSKAKNSNDIIGQILEVPINLENSFLASLDIVSMFPSLSQFDLASKISDFYEDNKSYLQNLFQPFRITVPTGKFVQYAIMVILSNNIILFNGKYYKQIKGVAMGSSSSVILADLFIDDVLMFISNIFKFDPLLKKLDTLSDLSFTKEGP</sequence>
<evidence type="ECO:0000256" key="1">
    <source>
        <dbReference type="SAM" id="MobiDB-lite"/>
    </source>
</evidence>
<feature type="compositionally biased region" description="Polar residues" evidence="1">
    <location>
        <begin position="389"/>
        <end position="405"/>
    </location>
</feature>
<feature type="compositionally biased region" description="Low complexity" evidence="1">
    <location>
        <begin position="406"/>
        <end position="417"/>
    </location>
</feature>
<feature type="region of interest" description="Disordered" evidence="1">
    <location>
        <begin position="78"/>
        <end position="97"/>
    </location>
</feature>
<feature type="non-terminal residue" evidence="3">
    <location>
        <position position="1"/>
    </location>
</feature>
<dbReference type="Proteomes" id="UP000663866">
    <property type="component" value="Unassembled WGS sequence"/>
</dbReference>
<feature type="region of interest" description="Disordered" evidence="1">
    <location>
        <begin position="384"/>
        <end position="467"/>
    </location>
</feature>
<evidence type="ECO:0000313" key="6">
    <source>
        <dbReference type="Proteomes" id="UP000663866"/>
    </source>
</evidence>